<dbReference type="InterPro" id="IPR009057">
    <property type="entry name" value="Homeodomain-like_sf"/>
</dbReference>
<dbReference type="Gene3D" id="1.10.357.10">
    <property type="entry name" value="Tetracycline Repressor, domain 2"/>
    <property type="match status" value="1"/>
</dbReference>
<proteinExistence type="predicted"/>
<dbReference type="InterPro" id="IPR001647">
    <property type="entry name" value="HTH_TetR"/>
</dbReference>
<gene>
    <name evidence="6" type="ORF">ACFQMH_01745</name>
</gene>
<feature type="domain" description="HTH tetR-type" evidence="5">
    <location>
        <begin position="10"/>
        <end position="70"/>
    </location>
</feature>
<dbReference type="EMBL" id="JBHSYM010000003">
    <property type="protein sequence ID" value="MFC7010445.1"/>
    <property type="molecule type" value="Genomic_DNA"/>
</dbReference>
<evidence type="ECO:0000256" key="3">
    <source>
        <dbReference type="ARBA" id="ARBA00023163"/>
    </source>
</evidence>
<feature type="DNA-binding region" description="H-T-H motif" evidence="4">
    <location>
        <begin position="33"/>
        <end position="52"/>
    </location>
</feature>
<dbReference type="Proteomes" id="UP001596409">
    <property type="component" value="Unassembled WGS sequence"/>
</dbReference>
<evidence type="ECO:0000256" key="2">
    <source>
        <dbReference type="ARBA" id="ARBA00023125"/>
    </source>
</evidence>
<keyword evidence="1" id="KW-0805">Transcription regulation</keyword>
<dbReference type="SUPFAM" id="SSF46689">
    <property type="entry name" value="Homeodomain-like"/>
    <property type="match status" value="1"/>
</dbReference>
<dbReference type="Pfam" id="PF21313">
    <property type="entry name" value="EthR_C"/>
    <property type="match status" value="1"/>
</dbReference>
<evidence type="ECO:0000313" key="6">
    <source>
        <dbReference type="EMBL" id="MFC7010445.1"/>
    </source>
</evidence>
<dbReference type="PROSITE" id="PS50977">
    <property type="entry name" value="HTH_TETR_2"/>
    <property type="match status" value="1"/>
</dbReference>
<keyword evidence="2 4" id="KW-0238">DNA-binding</keyword>
<evidence type="ECO:0000256" key="1">
    <source>
        <dbReference type="ARBA" id="ARBA00023015"/>
    </source>
</evidence>
<dbReference type="InterPro" id="IPR036271">
    <property type="entry name" value="Tet_transcr_reg_TetR-rel_C_sf"/>
</dbReference>
<dbReference type="RefSeq" id="WP_189870757.1">
    <property type="nucleotide sequence ID" value="NZ_BMWA01000007.1"/>
</dbReference>
<dbReference type="Pfam" id="PF00440">
    <property type="entry name" value="TetR_N"/>
    <property type="match status" value="1"/>
</dbReference>
<dbReference type="PANTHER" id="PTHR47506:SF1">
    <property type="entry name" value="HTH-TYPE TRANSCRIPTIONAL REGULATOR YJDC"/>
    <property type="match status" value="1"/>
</dbReference>
<reference evidence="7" key="1">
    <citation type="journal article" date="2019" name="Int. J. Syst. Evol. Microbiol.">
        <title>The Global Catalogue of Microorganisms (GCM) 10K type strain sequencing project: providing services to taxonomists for standard genome sequencing and annotation.</title>
        <authorList>
            <consortium name="The Broad Institute Genomics Platform"/>
            <consortium name="The Broad Institute Genome Sequencing Center for Infectious Disease"/>
            <person name="Wu L."/>
            <person name="Ma J."/>
        </authorList>
    </citation>
    <scope>NUCLEOTIDE SEQUENCE [LARGE SCALE GENOMIC DNA]</scope>
    <source>
        <strain evidence="7">JCM 4855</strain>
    </source>
</reference>
<evidence type="ECO:0000313" key="7">
    <source>
        <dbReference type="Proteomes" id="UP001596409"/>
    </source>
</evidence>
<comment type="caution">
    <text evidence="6">The sequence shown here is derived from an EMBL/GenBank/DDBJ whole genome shotgun (WGS) entry which is preliminary data.</text>
</comment>
<name>A0ABW2DVA6_9ACTN</name>
<organism evidence="6 7">
    <name type="scientific">Streptomyces viridiviolaceus</name>
    <dbReference type="NCBI Taxonomy" id="68282"/>
    <lineage>
        <taxon>Bacteria</taxon>
        <taxon>Bacillati</taxon>
        <taxon>Actinomycetota</taxon>
        <taxon>Actinomycetes</taxon>
        <taxon>Kitasatosporales</taxon>
        <taxon>Streptomycetaceae</taxon>
        <taxon>Streptomyces</taxon>
    </lineage>
</organism>
<dbReference type="Gene3D" id="1.10.10.60">
    <property type="entry name" value="Homeodomain-like"/>
    <property type="match status" value="1"/>
</dbReference>
<dbReference type="PRINTS" id="PR00455">
    <property type="entry name" value="HTHTETR"/>
</dbReference>
<keyword evidence="7" id="KW-1185">Reference proteome</keyword>
<dbReference type="InterPro" id="IPR049397">
    <property type="entry name" value="EthR_C"/>
</dbReference>
<evidence type="ECO:0000256" key="4">
    <source>
        <dbReference type="PROSITE-ProRule" id="PRU00335"/>
    </source>
</evidence>
<protein>
    <submittedName>
        <fullName evidence="6">TetR/AcrR family transcriptional regulator</fullName>
    </submittedName>
</protein>
<accession>A0ABW2DVA6</accession>
<sequence>MARRPKHDPRESEREILDAAEQLLRERPFREISVDAVMSRTGLKRPAFYAHFRDRHDLALRVVENAGRTLFEMTDRWLRGEDPAADARRAFEGLVEVYVEHGPVLRALSDAAASDEKVERAYKALVQRFIEATVRHIRDEQVRGRIGELGDVEQTASALIWMDERYLSEALGRVPHADPQVVVDVLYNIWMSTLYSADPAVAAHRRIPSLHTAGQ</sequence>
<dbReference type="SUPFAM" id="SSF48498">
    <property type="entry name" value="Tetracyclin repressor-like, C-terminal domain"/>
    <property type="match status" value="1"/>
</dbReference>
<dbReference type="PANTHER" id="PTHR47506">
    <property type="entry name" value="TRANSCRIPTIONAL REGULATORY PROTEIN"/>
    <property type="match status" value="1"/>
</dbReference>
<keyword evidence="3" id="KW-0804">Transcription</keyword>
<evidence type="ECO:0000259" key="5">
    <source>
        <dbReference type="PROSITE" id="PS50977"/>
    </source>
</evidence>